<evidence type="ECO:0000313" key="4">
    <source>
        <dbReference type="EMBL" id="CAK9031753.1"/>
    </source>
</evidence>
<evidence type="ECO:0000256" key="2">
    <source>
        <dbReference type="SAM" id="Phobius"/>
    </source>
</evidence>
<reference evidence="3 5" key="1">
    <citation type="submission" date="2024-02" db="EMBL/GenBank/DDBJ databases">
        <authorList>
            <person name="Chen Y."/>
            <person name="Shah S."/>
            <person name="Dougan E. K."/>
            <person name="Thang M."/>
            <person name="Chan C."/>
        </authorList>
    </citation>
    <scope>NUCLEOTIDE SEQUENCE [LARGE SCALE GENOMIC DNA]</scope>
</reference>
<feature type="transmembrane region" description="Helical" evidence="2">
    <location>
        <begin position="245"/>
        <end position="268"/>
    </location>
</feature>
<feature type="transmembrane region" description="Helical" evidence="2">
    <location>
        <begin position="439"/>
        <end position="468"/>
    </location>
</feature>
<keyword evidence="2" id="KW-1133">Transmembrane helix</keyword>
<feature type="compositionally biased region" description="Acidic residues" evidence="1">
    <location>
        <begin position="20"/>
        <end position="32"/>
    </location>
</feature>
<name>A0ABP0KXW4_9DINO</name>
<organism evidence="3 5">
    <name type="scientific">Durusdinium trenchii</name>
    <dbReference type="NCBI Taxonomy" id="1381693"/>
    <lineage>
        <taxon>Eukaryota</taxon>
        <taxon>Sar</taxon>
        <taxon>Alveolata</taxon>
        <taxon>Dinophyceae</taxon>
        <taxon>Suessiales</taxon>
        <taxon>Symbiodiniaceae</taxon>
        <taxon>Durusdinium</taxon>
    </lineage>
</organism>
<feature type="region of interest" description="Disordered" evidence="1">
    <location>
        <begin position="1"/>
        <end position="51"/>
    </location>
</feature>
<gene>
    <name evidence="3" type="ORF">SCF082_LOCUS19766</name>
    <name evidence="4" type="ORF">SCF082_LOCUS19774</name>
</gene>
<feature type="transmembrane region" description="Helical" evidence="2">
    <location>
        <begin position="565"/>
        <end position="581"/>
    </location>
</feature>
<evidence type="ECO:0000256" key="1">
    <source>
        <dbReference type="SAM" id="MobiDB-lite"/>
    </source>
</evidence>
<keyword evidence="2" id="KW-0472">Membrane</keyword>
<comment type="caution">
    <text evidence="3">The sequence shown here is derived from an EMBL/GenBank/DDBJ whole genome shotgun (WGS) entry which is preliminary data.</text>
</comment>
<dbReference type="EMBL" id="CAXAMM010013592">
    <property type="protein sequence ID" value="CAK9031753.1"/>
    <property type="molecule type" value="Genomic_DNA"/>
</dbReference>
<feature type="compositionally biased region" description="Pro residues" evidence="1">
    <location>
        <begin position="327"/>
        <end position="337"/>
    </location>
</feature>
<feature type="region of interest" description="Disordered" evidence="1">
    <location>
        <begin position="299"/>
        <end position="338"/>
    </location>
</feature>
<feature type="transmembrane region" description="Helical" evidence="2">
    <location>
        <begin position="62"/>
        <end position="82"/>
    </location>
</feature>
<protein>
    <submittedName>
        <fullName evidence="3">Kynurenine 3-monooxygenase</fullName>
    </submittedName>
</protein>
<keyword evidence="5" id="KW-1185">Reference proteome</keyword>
<keyword evidence="2" id="KW-0812">Transmembrane</keyword>
<evidence type="ECO:0000313" key="5">
    <source>
        <dbReference type="Proteomes" id="UP001642464"/>
    </source>
</evidence>
<feature type="transmembrane region" description="Helical" evidence="2">
    <location>
        <begin position="372"/>
        <end position="400"/>
    </location>
</feature>
<dbReference type="Proteomes" id="UP001642464">
    <property type="component" value="Unassembled WGS sequence"/>
</dbReference>
<feature type="transmembrane region" description="Helical" evidence="2">
    <location>
        <begin position="406"/>
        <end position="427"/>
    </location>
</feature>
<feature type="transmembrane region" description="Helical" evidence="2">
    <location>
        <begin position="523"/>
        <end position="545"/>
    </location>
</feature>
<proteinExistence type="predicted"/>
<evidence type="ECO:0000313" key="3">
    <source>
        <dbReference type="EMBL" id="CAK9031735.1"/>
    </source>
</evidence>
<dbReference type="EMBL" id="CAXAMM010013581">
    <property type="protein sequence ID" value="CAK9031735.1"/>
    <property type="molecule type" value="Genomic_DNA"/>
</dbReference>
<sequence length="607" mass="68039">MSPEERQAAASSYLLVASQDETDGGATEDEDNHLERKKILGSSPDGPPRLSANPLVSNCKRVGLAFLRAAIFVCMTSALLYIQLYLCSAYSYGEVPVFFVGTLNKTTVVSSIEENCLVNEEVLDLWAQNLAKAKTLIAEVHPNVTNLPTMTWYSSEEVYRNRDGWIPLLSLGQRLARPAIVKLDVDEGMTENQYLKLVEDAFLRNNFHFTAEDEDFQGIFLVGAANGMLWNSVHGWIYYRPSLDWQFLMTVAFIILFVSCATLMKFAVMEANKDWRDACQVWIVQHDYLWQHGRKHLKTRSSSKSKSMPRPAKVAVTKDEPDEPKPKPPTPPPPEPEPVVVDIPWEEQLMMCSPFFVLDNTIADAYKCEEEVYWALASAAMHSLCFSVCPVLSCLAMHFMEAWLPVFHVLMGAYALVLLPLGLSYYFSLNHGKTNLTFAIIQIVSLACWMLSSIMYVVSCLIYLAAVAAIDPHLITSALVPLFTVFAYVTVTFTRLKALQQHYIAVREGTESPGFLMWQTRRLGFSTAAIILLCLEGVASLFGVFMVQLAMRNLYAGSVHRRDDLLQAAILPTFALINAVITTKNNFLNDANNYIAPDIVTTIQDIF</sequence>
<feature type="transmembrane region" description="Helical" evidence="2">
    <location>
        <begin position="474"/>
        <end position="493"/>
    </location>
</feature>
<feature type="compositionally biased region" description="Basic and acidic residues" evidence="1">
    <location>
        <begin position="316"/>
        <end position="326"/>
    </location>
</feature>
<accession>A0ABP0KXW4</accession>